<dbReference type="InterPro" id="IPR029058">
    <property type="entry name" value="AB_hydrolase_fold"/>
</dbReference>
<organism evidence="2 3">
    <name type="scientific">Aspergillus nanangensis</name>
    <dbReference type="NCBI Taxonomy" id="2582783"/>
    <lineage>
        <taxon>Eukaryota</taxon>
        <taxon>Fungi</taxon>
        <taxon>Dikarya</taxon>
        <taxon>Ascomycota</taxon>
        <taxon>Pezizomycotina</taxon>
        <taxon>Eurotiomycetes</taxon>
        <taxon>Eurotiomycetidae</taxon>
        <taxon>Eurotiales</taxon>
        <taxon>Aspergillaceae</taxon>
        <taxon>Aspergillus</taxon>
        <taxon>Aspergillus subgen. Circumdati</taxon>
    </lineage>
</organism>
<reference evidence="2" key="1">
    <citation type="journal article" date="2019" name="Beilstein J. Org. Chem.">
        <title>Nanangenines: drimane sesquiterpenoids as the dominant metabolite cohort of a novel Australian fungus, Aspergillus nanangensis.</title>
        <authorList>
            <person name="Lacey H.J."/>
            <person name="Gilchrist C.L.M."/>
            <person name="Crombie A."/>
            <person name="Kalaitzis J.A."/>
            <person name="Vuong D."/>
            <person name="Rutledge P.J."/>
            <person name="Turner P."/>
            <person name="Pitt J.I."/>
            <person name="Lacey E."/>
            <person name="Chooi Y.H."/>
            <person name="Piggott A.M."/>
        </authorList>
    </citation>
    <scope>NUCLEOTIDE SEQUENCE</scope>
    <source>
        <strain evidence="2">MST-FP2251</strain>
    </source>
</reference>
<sequence>MSDCCLKGFKWQATPKGQEATLANAPCYVAGSNPDVAIMIIHDLYGWTFPNVRLLADHYAEEIGATVYVPDFFNGEALPLDILQDQTQWHKLDLPAFIERNSKENREPQIVSCAQALRAQYKRTGAIGFCFGGWGVFRLGARGKNLVDCISTAHPSFLEKGEIEQVGVPVQIMAPEIDPMFTAELKVFSNQVIPTLGVPYDYQYFPQVEHAFAVRGDPKNPAEMKAMIRAKNAAVLWFRQWLQEA</sequence>
<gene>
    <name evidence="2" type="ORF">FE257_009083</name>
</gene>
<dbReference type="GO" id="GO:0016787">
    <property type="term" value="F:hydrolase activity"/>
    <property type="evidence" value="ECO:0007669"/>
    <property type="project" value="InterPro"/>
</dbReference>
<dbReference type="Pfam" id="PF01738">
    <property type="entry name" value="DLH"/>
    <property type="match status" value="1"/>
</dbReference>
<accession>A0AAD4CWN9</accession>
<dbReference type="EMBL" id="VCAU01000005">
    <property type="protein sequence ID" value="KAF9894110.1"/>
    <property type="molecule type" value="Genomic_DNA"/>
</dbReference>
<comment type="caution">
    <text evidence="2">The sequence shown here is derived from an EMBL/GenBank/DDBJ whole genome shotgun (WGS) entry which is preliminary data.</text>
</comment>
<dbReference type="SUPFAM" id="SSF53474">
    <property type="entry name" value="alpha/beta-Hydrolases"/>
    <property type="match status" value="1"/>
</dbReference>
<dbReference type="PANTHER" id="PTHR17630">
    <property type="entry name" value="DIENELACTONE HYDROLASE"/>
    <property type="match status" value="1"/>
</dbReference>
<evidence type="ECO:0000313" key="3">
    <source>
        <dbReference type="Proteomes" id="UP001194746"/>
    </source>
</evidence>
<feature type="domain" description="Dienelactone hydrolase" evidence="1">
    <location>
        <begin position="34"/>
        <end position="241"/>
    </location>
</feature>
<evidence type="ECO:0000259" key="1">
    <source>
        <dbReference type="Pfam" id="PF01738"/>
    </source>
</evidence>
<proteinExistence type="predicted"/>
<dbReference type="Proteomes" id="UP001194746">
    <property type="component" value="Unassembled WGS sequence"/>
</dbReference>
<protein>
    <recommendedName>
        <fullName evidence="1">Dienelactone hydrolase domain-containing protein</fullName>
    </recommendedName>
</protein>
<reference evidence="2" key="2">
    <citation type="submission" date="2020-02" db="EMBL/GenBank/DDBJ databases">
        <authorList>
            <person name="Gilchrist C.L.M."/>
            <person name="Chooi Y.-H."/>
        </authorList>
    </citation>
    <scope>NUCLEOTIDE SEQUENCE</scope>
    <source>
        <strain evidence="2">MST-FP2251</strain>
    </source>
</reference>
<dbReference type="InterPro" id="IPR002925">
    <property type="entry name" value="Dienelactn_hydro"/>
</dbReference>
<name>A0AAD4CWN9_ASPNN</name>
<dbReference type="PANTHER" id="PTHR17630:SF55">
    <property type="entry name" value="DIENELACTONE HYDROLASE FAMILY PROTEIN (AFU_ORTHOLOGUE AFUA_1G01900)"/>
    <property type="match status" value="1"/>
</dbReference>
<dbReference type="Gene3D" id="3.40.50.1820">
    <property type="entry name" value="alpha/beta hydrolase"/>
    <property type="match status" value="1"/>
</dbReference>
<dbReference type="AlphaFoldDB" id="A0AAD4CWN9"/>
<keyword evidence="3" id="KW-1185">Reference proteome</keyword>
<evidence type="ECO:0000313" key="2">
    <source>
        <dbReference type="EMBL" id="KAF9894110.1"/>
    </source>
</evidence>